<dbReference type="EMBL" id="CVRI01000038">
    <property type="protein sequence ID" value="CRK94252.1"/>
    <property type="molecule type" value="Genomic_DNA"/>
</dbReference>
<dbReference type="Proteomes" id="UP000183832">
    <property type="component" value="Unassembled WGS sequence"/>
</dbReference>
<dbReference type="AlphaFoldDB" id="A0A1J1I3S9"/>
<name>A0A1J1I3S9_9DIPT</name>
<protein>
    <submittedName>
        <fullName evidence="1">CLUMA_CG007767, isoform A</fullName>
    </submittedName>
</protein>
<proteinExistence type="predicted"/>
<sequence length="81" mass="8959">MIFIFPQEPSHTSNGLILFLGKQFPSTHDAAFKKLSNSLAIRAVVESTNKMIFIFPQEPSHTSNGLILFLGKQFPSTHDAA</sequence>
<organism evidence="1 2">
    <name type="scientific">Clunio marinus</name>
    <dbReference type="NCBI Taxonomy" id="568069"/>
    <lineage>
        <taxon>Eukaryota</taxon>
        <taxon>Metazoa</taxon>
        <taxon>Ecdysozoa</taxon>
        <taxon>Arthropoda</taxon>
        <taxon>Hexapoda</taxon>
        <taxon>Insecta</taxon>
        <taxon>Pterygota</taxon>
        <taxon>Neoptera</taxon>
        <taxon>Endopterygota</taxon>
        <taxon>Diptera</taxon>
        <taxon>Nematocera</taxon>
        <taxon>Chironomoidea</taxon>
        <taxon>Chironomidae</taxon>
        <taxon>Clunio</taxon>
    </lineage>
</organism>
<evidence type="ECO:0000313" key="2">
    <source>
        <dbReference type="Proteomes" id="UP000183832"/>
    </source>
</evidence>
<gene>
    <name evidence="1" type="ORF">CLUMA_CG007767</name>
</gene>
<reference evidence="1 2" key="1">
    <citation type="submission" date="2015-04" db="EMBL/GenBank/DDBJ databases">
        <authorList>
            <person name="Syromyatnikov M.Y."/>
            <person name="Popov V.N."/>
        </authorList>
    </citation>
    <scope>NUCLEOTIDE SEQUENCE [LARGE SCALE GENOMIC DNA]</scope>
</reference>
<keyword evidence="2" id="KW-1185">Reference proteome</keyword>
<evidence type="ECO:0000313" key="1">
    <source>
        <dbReference type="EMBL" id="CRK94252.1"/>
    </source>
</evidence>
<accession>A0A1J1I3S9</accession>